<dbReference type="PIRSF" id="PIRSF020870">
    <property type="entry name" value="Radical_SAM_bac_prd"/>
    <property type="match status" value="1"/>
</dbReference>
<dbReference type="AlphaFoldDB" id="A0A4R7RZ43"/>
<evidence type="ECO:0000256" key="2">
    <source>
        <dbReference type="ARBA" id="ARBA00022485"/>
    </source>
</evidence>
<dbReference type="InterPro" id="IPR013785">
    <property type="entry name" value="Aldolase_TIM"/>
</dbReference>
<dbReference type="NCBIfam" id="NF045502">
    <property type="entry name" value="variant_rSAM"/>
    <property type="match status" value="1"/>
</dbReference>
<reference evidence="8 9" key="1">
    <citation type="submission" date="2019-03" db="EMBL/GenBank/DDBJ databases">
        <title>Genomic Encyclopedia of Archaeal and Bacterial Type Strains, Phase II (KMG-II): from individual species to whole genera.</title>
        <authorList>
            <person name="Goeker M."/>
        </authorList>
    </citation>
    <scope>NUCLEOTIDE SEQUENCE [LARGE SCALE GENOMIC DNA]</scope>
    <source>
        <strain evidence="8 9">ATCC 25309</strain>
    </source>
</reference>
<keyword evidence="9" id="KW-1185">Reference proteome</keyword>
<dbReference type="EMBL" id="SOCA01000003">
    <property type="protein sequence ID" value="TDU71210.1"/>
    <property type="molecule type" value="Genomic_DNA"/>
</dbReference>
<dbReference type="PROSITE" id="PS51918">
    <property type="entry name" value="RADICAL_SAM"/>
    <property type="match status" value="1"/>
</dbReference>
<keyword evidence="3" id="KW-0949">S-adenosyl-L-methionine</keyword>
<dbReference type="InterPro" id="IPR034405">
    <property type="entry name" value="F420"/>
</dbReference>
<dbReference type="GO" id="GO:0044689">
    <property type="term" value="F:7,8-didemethyl-8-hydroxy-5-deazariboflavin synthase activity"/>
    <property type="evidence" value="ECO:0007669"/>
    <property type="project" value="TreeGrafter"/>
</dbReference>
<keyword evidence="4" id="KW-0479">Metal-binding</keyword>
<organism evidence="8 9">
    <name type="scientific">Prosthecobacter fusiformis</name>
    <dbReference type="NCBI Taxonomy" id="48464"/>
    <lineage>
        <taxon>Bacteria</taxon>
        <taxon>Pseudomonadati</taxon>
        <taxon>Verrucomicrobiota</taxon>
        <taxon>Verrucomicrobiia</taxon>
        <taxon>Verrucomicrobiales</taxon>
        <taxon>Verrucomicrobiaceae</taxon>
        <taxon>Prosthecobacter</taxon>
    </lineage>
</organism>
<evidence type="ECO:0000256" key="6">
    <source>
        <dbReference type="ARBA" id="ARBA00023014"/>
    </source>
</evidence>
<accession>A0A4R7RZ43</accession>
<dbReference type="Gene3D" id="3.20.20.70">
    <property type="entry name" value="Aldolase class I"/>
    <property type="match status" value="1"/>
</dbReference>
<gene>
    <name evidence="8" type="ORF">EI77_02332</name>
</gene>
<dbReference type="InterPro" id="IPR006638">
    <property type="entry name" value="Elp3/MiaA/NifB-like_rSAM"/>
</dbReference>
<dbReference type="Proteomes" id="UP000295662">
    <property type="component" value="Unassembled WGS sequence"/>
</dbReference>
<dbReference type="GO" id="GO:0046872">
    <property type="term" value="F:metal ion binding"/>
    <property type="evidence" value="ECO:0007669"/>
    <property type="project" value="UniProtKB-KW"/>
</dbReference>
<keyword evidence="2" id="KW-0004">4Fe-4S</keyword>
<evidence type="ECO:0000256" key="4">
    <source>
        <dbReference type="ARBA" id="ARBA00022723"/>
    </source>
</evidence>
<dbReference type="Pfam" id="PF04055">
    <property type="entry name" value="Radical_SAM"/>
    <property type="match status" value="1"/>
</dbReference>
<evidence type="ECO:0000256" key="5">
    <source>
        <dbReference type="ARBA" id="ARBA00023004"/>
    </source>
</evidence>
<evidence type="ECO:0000313" key="9">
    <source>
        <dbReference type="Proteomes" id="UP000295662"/>
    </source>
</evidence>
<dbReference type="OrthoDB" id="5391057at2"/>
<evidence type="ECO:0000256" key="1">
    <source>
        <dbReference type="ARBA" id="ARBA00001966"/>
    </source>
</evidence>
<dbReference type="SUPFAM" id="SSF102114">
    <property type="entry name" value="Radical SAM enzymes"/>
    <property type="match status" value="1"/>
</dbReference>
<dbReference type="PANTHER" id="PTHR43076">
    <property type="entry name" value="FO SYNTHASE (COFH)"/>
    <property type="match status" value="1"/>
</dbReference>
<evidence type="ECO:0000259" key="7">
    <source>
        <dbReference type="PROSITE" id="PS51918"/>
    </source>
</evidence>
<evidence type="ECO:0000256" key="3">
    <source>
        <dbReference type="ARBA" id="ARBA00022691"/>
    </source>
</evidence>
<sequence length="377" mass="40582">MITLETALVSRKQWLLSELQSLGLRMLDEASSASSRRGGAGPSDHKAVAVMGTTIMVPVHTRPAHHSPFTASVPGTDGRAMLYRDGEPESPIVFPRQPHFYSMSTADDIPYWKIAQLHSHNVLATTVLQTCIRYGNSATKCQFCAIGESLKGDRTIARKTPEQLAEVAAAAQRYDGIEQVVLTTGTPPTEDRGAAVLVDVARAIKLRTGLAIQAQCEPPADFIWFKHLHEAGVDSLGMHLEAWDEDVRARIMPGKAQVPVSYYLKAFKAAVAIFGRAQVSTYLLAGLGDTREGLLDACHQLIQLGVYPFVVPFVPIGGTQLEGRQPPSSDFMRSILQPLGDMLTTAGMTSDTVKAGCAKCGACSSLSSFEKQSPCAA</sequence>
<dbReference type="GO" id="GO:0051539">
    <property type="term" value="F:4 iron, 4 sulfur cluster binding"/>
    <property type="evidence" value="ECO:0007669"/>
    <property type="project" value="UniProtKB-KW"/>
</dbReference>
<keyword evidence="6" id="KW-0411">Iron-sulfur</keyword>
<protein>
    <submittedName>
        <fullName evidence="8">Radical SAM protein (TIGR04043 family)</fullName>
    </submittedName>
</protein>
<dbReference type="CDD" id="cd01335">
    <property type="entry name" value="Radical_SAM"/>
    <property type="match status" value="1"/>
</dbReference>
<dbReference type="InterPro" id="IPR058240">
    <property type="entry name" value="rSAM_sf"/>
</dbReference>
<dbReference type="InterPro" id="IPR016779">
    <property type="entry name" value="rSAM_MSMEG0568"/>
</dbReference>
<dbReference type="PANTHER" id="PTHR43076:SF1">
    <property type="entry name" value="LIPOYL SYNTHASE 2"/>
    <property type="match status" value="1"/>
</dbReference>
<dbReference type="InterPro" id="IPR007197">
    <property type="entry name" value="rSAM"/>
</dbReference>
<proteinExistence type="predicted"/>
<name>A0A4R7RZ43_9BACT</name>
<keyword evidence="5" id="KW-0408">Iron</keyword>
<evidence type="ECO:0000313" key="8">
    <source>
        <dbReference type="EMBL" id="TDU71210.1"/>
    </source>
</evidence>
<dbReference type="NCBIfam" id="TIGR04043">
    <property type="entry name" value="rSAM_MSMEG_0568"/>
    <property type="match status" value="1"/>
</dbReference>
<dbReference type="SFLD" id="SFLDS00029">
    <property type="entry name" value="Radical_SAM"/>
    <property type="match status" value="1"/>
</dbReference>
<dbReference type="SMART" id="SM00729">
    <property type="entry name" value="Elp3"/>
    <property type="match status" value="1"/>
</dbReference>
<comment type="cofactor">
    <cofactor evidence="1">
        <name>[4Fe-4S] cluster</name>
        <dbReference type="ChEBI" id="CHEBI:49883"/>
    </cofactor>
</comment>
<dbReference type="RefSeq" id="WP_133795382.1">
    <property type="nucleotide sequence ID" value="NZ_SOCA01000003.1"/>
</dbReference>
<comment type="caution">
    <text evidence="8">The sequence shown here is derived from an EMBL/GenBank/DDBJ whole genome shotgun (WGS) entry which is preliminary data.</text>
</comment>
<feature type="domain" description="Radical SAM core" evidence="7">
    <location>
        <begin position="120"/>
        <end position="352"/>
    </location>
</feature>
<dbReference type="SFLD" id="SFLDG01107">
    <property type="entry name" value="Uncharacterised_Radical_SAM_Su"/>
    <property type="match status" value="1"/>
</dbReference>